<proteinExistence type="inferred from homology"/>
<evidence type="ECO:0000256" key="4">
    <source>
        <dbReference type="ARBA" id="ARBA00022692"/>
    </source>
</evidence>
<comment type="similarity">
    <text evidence="2">Belongs to the chromate ion transporter (CHR) (TC 2.A.51) family.</text>
</comment>
<dbReference type="InterPro" id="IPR003370">
    <property type="entry name" value="Chromate_transpt"/>
</dbReference>
<keyword evidence="4 7" id="KW-0812">Transmembrane</keyword>
<comment type="caution">
    <text evidence="8">The sequence shown here is derived from an EMBL/GenBank/DDBJ whole genome shotgun (WGS) entry which is preliminary data.</text>
</comment>
<dbReference type="Proteomes" id="UP001209570">
    <property type="component" value="Unassembled WGS sequence"/>
</dbReference>
<evidence type="ECO:0000256" key="2">
    <source>
        <dbReference type="ARBA" id="ARBA00005262"/>
    </source>
</evidence>
<accession>A0AAD5LUL8</accession>
<feature type="transmembrane region" description="Helical" evidence="7">
    <location>
        <begin position="105"/>
        <end position="128"/>
    </location>
</feature>
<evidence type="ECO:0000313" key="8">
    <source>
        <dbReference type="EMBL" id="KAJ0409953.1"/>
    </source>
</evidence>
<evidence type="ECO:0000256" key="6">
    <source>
        <dbReference type="ARBA" id="ARBA00023136"/>
    </source>
</evidence>
<evidence type="ECO:0000313" key="9">
    <source>
        <dbReference type="Proteomes" id="UP001209570"/>
    </source>
</evidence>
<dbReference type="AlphaFoldDB" id="A0AAD5LUL8"/>
<feature type="transmembrane region" description="Helical" evidence="7">
    <location>
        <begin position="172"/>
        <end position="192"/>
    </location>
</feature>
<dbReference type="GO" id="GO:0015109">
    <property type="term" value="F:chromate transmembrane transporter activity"/>
    <property type="evidence" value="ECO:0007669"/>
    <property type="project" value="InterPro"/>
</dbReference>
<dbReference type="EMBL" id="JAKCXM010000002">
    <property type="protein sequence ID" value="KAJ0409953.1"/>
    <property type="molecule type" value="Genomic_DNA"/>
</dbReference>
<feature type="transmembrane region" description="Helical" evidence="7">
    <location>
        <begin position="230"/>
        <end position="254"/>
    </location>
</feature>
<feature type="transmembrane region" description="Helical" evidence="7">
    <location>
        <begin position="368"/>
        <end position="389"/>
    </location>
</feature>
<feature type="transmembrane region" description="Helical" evidence="7">
    <location>
        <begin position="266"/>
        <end position="291"/>
    </location>
</feature>
<dbReference type="InterPro" id="IPR014047">
    <property type="entry name" value="Chr_Tranpt_l_chain"/>
</dbReference>
<reference evidence="8" key="1">
    <citation type="submission" date="2021-12" db="EMBL/GenBank/DDBJ databases">
        <title>Prjna785345.</title>
        <authorList>
            <person name="Rujirawat T."/>
            <person name="Krajaejun T."/>
        </authorList>
    </citation>
    <scope>NUCLEOTIDE SEQUENCE</scope>
    <source>
        <strain evidence="8">Pi057C3</strain>
    </source>
</reference>
<keyword evidence="6 7" id="KW-0472">Membrane</keyword>
<evidence type="ECO:0000256" key="7">
    <source>
        <dbReference type="SAM" id="Phobius"/>
    </source>
</evidence>
<sequence>MKNKVSTERDALLGDEEAQRRVLHHDEEPYLLRLLSVVKEIVPLSLFAFGGPPSHLAMAHDRFVNTKRWLSDERFLEVLSIASAIPGPSSTQVVTSMGLFRAGPLGGVLALFFWVLPSFIVLTAAGVGAQTYLHNGLPTWMSGLAPAAVSLVVIAAVRLWQKAVGDDMLKAGIATASSCIVLATQGLSTLVFPGVMLVGGLTVLSAHVTGVAPARVAADRAASHNLQKQIGISPLGGALILLVWLSIFVVLAVFHPQDASQHTLLSMFYTFYWIGSIIFGGGQVMLPMLLADFVGKGWVTKEQFLAGFALVQSLPGPLFNISAYLGAVLYGPVGAAVGVAGLFGPGVTLFFGLLPLWEKFRDNQQLKIFLSGVNAAACGLVVASIFLLWEKAVHSNANAAAGLATGLMVGVFNVPSPIAIVLGAVLGYILSPDVFNIGQLSFCAGV</sequence>
<comment type="subcellular location">
    <subcellularLocation>
        <location evidence="1">Cell membrane</location>
        <topology evidence="1">Multi-pass membrane protein</topology>
    </subcellularLocation>
</comment>
<evidence type="ECO:0000256" key="3">
    <source>
        <dbReference type="ARBA" id="ARBA00022475"/>
    </source>
</evidence>
<feature type="transmembrane region" description="Helical" evidence="7">
    <location>
        <begin position="303"/>
        <end position="327"/>
    </location>
</feature>
<protein>
    <recommendedName>
        <fullName evidence="10">Chromate transporter</fullName>
    </recommendedName>
</protein>
<keyword evidence="9" id="KW-1185">Reference proteome</keyword>
<evidence type="ECO:0008006" key="10">
    <source>
        <dbReference type="Google" id="ProtNLM"/>
    </source>
</evidence>
<dbReference type="NCBIfam" id="TIGR00937">
    <property type="entry name" value="2A51"/>
    <property type="match status" value="1"/>
</dbReference>
<keyword evidence="3" id="KW-1003">Cell membrane</keyword>
<name>A0AAD5LUL8_PYTIN</name>
<evidence type="ECO:0000256" key="5">
    <source>
        <dbReference type="ARBA" id="ARBA00022989"/>
    </source>
</evidence>
<dbReference type="PANTHER" id="PTHR33567:SF3">
    <property type="entry name" value="CHROMATE ION TRANSPORTER (EUROFUNG)"/>
    <property type="match status" value="1"/>
</dbReference>
<feature type="transmembrane region" description="Helical" evidence="7">
    <location>
        <begin position="333"/>
        <end position="356"/>
    </location>
</feature>
<feature type="transmembrane region" description="Helical" evidence="7">
    <location>
        <begin position="198"/>
        <end position="218"/>
    </location>
</feature>
<dbReference type="PIRSF" id="PIRSF004810">
    <property type="entry name" value="ChrA"/>
    <property type="match status" value="1"/>
</dbReference>
<dbReference type="PANTHER" id="PTHR33567">
    <property type="entry name" value="CHROMATE ION TRANSPORTER (EUROFUNG)"/>
    <property type="match status" value="1"/>
</dbReference>
<dbReference type="Pfam" id="PF02417">
    <property type="entry name" value="Chromate_transp"/>
    <property type="match status" value="2"/>
</dbReference>
<evidence type="ECO:0000256" key="1">
    <source>
        <dbReference type="ARBA" id="ARBA00004651"/>
    </source>
</evidence>
<feature type="transmembrane region" description="Helical" evidence="7">
    <location>
        <begin position="401"/>
        <end position="430"/>
    </location>
</feature>
<feature type="transmembrane region" description="Helical" evidence="7">
    <location>
        <begin position="140"/>
        <end position="160"/>
    </location>
</feature>
<keyword evidence="5 7" id="KW-1133">Transmembrane helix</keyword>
<gene>
    <name evidence="8" type="ORF">P43SY_005847</name>
</gene>
<dbReference type="GO" id="GO:0005886">
    <property type="term" value="C:plasma membrane"/>
    <property type="evidence" value="ECO:0007669"/>
    <property type="project" value="UniProtKB-SubCell"/>
</dbReference>
<organism evidence="8 9">
    <name type="scientific">Pythium insidiosum</name>
    <name type="common">Pythiosis disease agent</name>
    <dbReference type="NCBI Taxonomy" id="114742"/>
    <lineage>
        <taxon>Eukaryota</taxon>
        <taxon>Sar</taxon>
        <taxon>Stramenopiles</taxon>
        <taxon>Oomycota</taxon>
        <taxon>Peronosporomycetes</taxon>
        <taxon>Pythiales</taxon>
        <taxon>Pythiaceae</taxon>
        <taxon>Pythium</taxon>
    </lineage>
</organism>